<name>A0AAW0CXL1_9AGAR</name>
<evidence type="ECO:0000313" key="3">
    <source>
        <dbReference type="Proteomes" id="UP001362999"/>
    </source>
</evidence>
<dbReference type="EMBL" id="JAWWNJ010000012">
    <property type="protein sequence ID" value="KAK7043376.1"/>
    <property type="molecule type" value="Genomic_DNA"/>
</dbReference>
<dbReference type="Proteomes" id="UP001362999">
    <property type="component" value="Unassembled WGS sequence"/>
</dbReference>
<comment type="caution">
    <text evidence="2">The sequence shown here is derived from an EMBL/GenBank/DDBJ whole genome shotgun (WGS) entry which is preliminary data.</text>
</comment>
<reference evidence="2 3" key="1">
    <citation type="journal article" date="2024" name="J Genomics">
        <title>Draft genome sequencing and assembly of Favolaschia claudopus CIRM-BRFM 2984 isolated from oak limbs.</title>
        <authorList>
            <person name="Navarro D."/>
            <person name="Drula E."/>
            <person name="Chaduli D."/>
            <person name="Cazenave R."/>
            <person name="Ahrendt S."/>
            <person name="Wang J."/>
            <person name="Lipzen A."/>
            <person name="Daum C."/>
            <person name="Barry K."/>
            <person name="Grigoriev I.V."/>
            <person name="Favel A."/>
            <person name="Rosso M.N."/>
            <person name="Martin F."/>
        </authorList>
    </citation>
    <scope>NUCLEOTIDE SEQUENCE [LARGE SCALE GENOMIC DNA]</scope>
    <source>
        <strain evidence="2 3">CIRM-BRFM 2984</strain>
    </source>
</reference>
<feature type="region of interest" description="Disordered" evidence="1">
    <location>
        <begin position="52"/>
        <end position="113"/>
    </location>
</feature>
<organism evidence="2 3">
    <name type="scientific">Favolaschia claudopus</name>
    <dbReference type="NCBI Taxonomy" id="2862362"/>
    <lineage>
        <taxon>Eukaryota</taxon>
        <taxon>Fungi</taxon>
        <taxon>Dikarya</taxon>
        <taxon>Basidiomycota</taxon>
        <taxon>Agaricomycotina</taxon>
        <taxon>Agaricomycetes</taxon>
        <taxon>Agaricomycetidae</taxon>
        <taxon>Agaricales</taxon>
        <taxon>Marasmiineae</taxon>
        <taxon>Mycenaceae</taxon>
        <taxon>Favolaschia</taxon>
    </lineage>
</organism>
<gene>
    <name evidence="2" type="ORF">R3P38DRAFT_3259363</name>
</gene>
<feature type="region of interest" description="Disordered" evidence="1">
    <location>
        <begin position="171"/>
        <end position="206"/>
    </location>
</feature>
<proteinExistence type="predicted"/>
<keyword evidence="3" id="KW-1185">Reference proteome</keyword>
<sequence length="206" mass="22900">MPVSSFAHPSEAPRHRPGVVILGHCREREGREMSSSRTMPVETKLRRYADAYAIDAGSNRCGQQSKYPGRRGETRPLFPTSRPWSAVQASSPHEREKQLEDGTDGGRGSGMDLEDARHREGMRLEDVLLQMRFENRIGRREMASKAQVDDPLLANTGTVTIGMIVTTGTRDVAAASSGRGSDRRVDSRDTSAKERQHQGMKAYMDE</sequence>
<accession>A0AAW0CXL1</accession>
<feature type="compositionally biased region" description="Basic and acidic residues" evidence="1">
    <location>
        <begin position="180"/>
        <end position="206"/>
    </location>
</feature>
<protein>
    <submittedName>
        <fullName evidence="2">Uncharacterized protein</fullName>
    </submittedName>
</protein>
<evidence type="ECO:0000313" key="2">
    <source>
        <dbReference type="EMBL" id="KAK7043376.1"/>
    </source>
</evidence>
<dbReference type="AlphaFoldDB" id="A0AAW0CXL1"/>
<evidence type="ECO:0000256" key="1">
    <source>
        <dbReference type="SAM" id="MobiDB-lite"/>
    </source>
</evidence>